<gene>
    <name evidence="1" type="ORF">ACFSXZ_23735</name>
</gene>
<dbReference type="EMBL" id="JBHUKR010000011">
    <property type="protein sequence ID" value="MFD2419348.1"/>
    <property type="molecule type" value="Genomic_DNA"/>
</dbReference>
<evidence type="ECO:0000313" key="1">
    <source>
        <dbReference type="EMBL" id="MFD2419348.1"/>
    </source>
</evidence>
<sequence length="78" mass="8320">MINQDGLEAMRTTLAADGYAMDVSEAGERVSVRITVADPDACADCLAPEPIMRGILQQTLGVPEQSIDLTYPADSVHD</sequence>
<organism evidence="1 2">
    <name type="scientific">Amycolatopsis pigmentata</name>
    <dbReference type="NCBI Taxonomy" id="450801"/>
    <lineage>
        <taxon>Bacteria</taxon>
        <taxon>Bacillati</taxon>
        <taxon>Actinomycetota</taxon>
        <taxon>Actinomycetes</taxon>
        <taxon>Pseudonocardiales</taxon>
        <taxon>Pseudonocardiaceae</taxon>
        <taxon>Amycolatopsis</taxon>
    </lineage>
</organism>
<keyword evidence="2" id="KW-1185">Reference proteome</keyword>
<proteinExistence type="predicted"/>
<evidence type="ECO:0008006" key="3">
    <source>
        <dbReference type="Google" id="ProtNLM"/>
    </source>
</evidence>
<name>A0ABW5FWC8_9PSEU</name>
<protein>
    <recommendedName>
        <fullName evidence="3">NifU family protein</fullName>
    </recommendedName>
</protein>
<reference evidence="2" key="1">
    <citation type="journal article" date="2019" name="Int. J. Syst. Evol. Microbiol.">
        <title>The Global Catalogue of Microorganisms (GCM) 10K type strain sequencing project: providing services to taxonomists for standard genome sequencing and annotation.</title>
        <authorList>
            <consortium name="The Broad Institute Genomics Platform"/>
            <consortium name="The Broad Institute Genome Sequencing Center for Infectious Disease"/>
            <person name="Wu L."/>
            <person name="Ma J."/>
        </authorList>
    </citation>
    <scope>NUCLEOTIDE SEQUENCE [LARGE SCALE GENOMIC DNA]</scope>
    <source>
        <strain evidence="2">CGMCC 4.7645</strain>
    </source>
</reference>
<dbReference type="Proteomes" id="UP001597417">
    <property type="component" value="Unassembled WGS sequence"/>
</dbReference>
<evidence type="ECO:0000313" key="2">
    <source>
        <dbReference type="Proteomes" id="UP001597417"/>
    </source>
</evidence>
<dbReference type="RefSeq" id="WP_378267345.1">
    <property type="nucleotide sequence ID" value="NZ_JBHUKR010000011.1"/>
</dbReference>
<comment type="caution">
    <text evidence="1">The sequence shown here is derived from an EMBL/GenBank/DDBJ whole genome shotgun (WGS) entry which is preliminary data.</text>
</comment>
<accession>A0ABW5FWC8</accession>